<dbReference type="OrthoDB" id="1745438at2759"/>
<evidence type="ECO:0000313" key="2">
    <source>
        <dbReference type="EMBL" id="EPS62525.1"/>
    </source>
</evidence>
<dbReference type="AlphaFoldDB" id="S8C6X1"/>
<comment type="caution">
    <text evidence="2">The sequence shown here is derived from an EMBL/GenBank/DDBJ whole genome shotgun (WGS) entry which is preliminary data.</text>
</comment>
<organism evidence="2 3">
    <name type="scientific">Genlisea aurea</name>
    <dbReference type="NCBI Taxonomy" id="192259"/>
    <lineage>
        <taxon>Eukaryota</taxon>
        <taxon>Viridiplantae</taxon>
        <taxon>Streptophyta</taxon>
        <taxon>Embryophyta</taxon>
        <taxon>Tracheophyta</taxon>
        <taxon>Spermatophyta</taxon>
        <taxon>Magnoliopsida</taxon>
        <taxon>eudicotyledons</taxon>
        <taxon>Gunneridae</taxon>
        <taxon>Pentapetalae</taxon>
        <taxon>asterids</taxon>
        <taxon>lamiids</taxon>
        <taxon>Lamiales</taxon>
        <taxon>Lentibulariaceae</taxon>
        <taxon>Genlisea</taxon>
    </lineage>
</organism>
<protein>
    <submittedName>
        <fullName evidence="2">Uncharacterized protein</fullName>
    </submittedName>
</protein>
<dbReference type="EMBL" id="AUSU01006081">
    <property type="protein sequence ID" value="EPS62525.1"/>
    <property type="molecule type" value="Genomic_DNA"/>
</dbReference>
<accession>S8C6X1</accession>
<reference evidence="2 3" key="1">
    <citation type="journal article" date="2013" name="BMC Genomics">
        <title>The miniature genome of a carnivorous plant Genlisea aurea contains a low number of genes and short non-coding sequences.</title>
        <authorList>
            <person name="Leushkin E.V."/>
            <person name="Sutormin R.A."/>
            <person name="Nabieva E.R."/>
            <person name="Penin A.A."/>
            <person name="Kondrashov A.S."/>
            <person name="Logacheva M.D."/>
        </authorList>
    </citation>
    <scope>NUCLEOTIDE SEQUENCE [LARGE SCALE GENOMIC DNA]</scope>
</reference>
<keyword evidence="3" id="KW-1185">Reference proteome</keyword>
<feature type="compositionally biased region" description="Basic residues" evidence="1">
    <location>
        <begin position="17"/>
        <end position="27"/>
    </location>
</feature>
<feature type="region of interest" description="Disordered" evidence="1">
    <location>
        <begin position="1"/>
        <end position="38"/>
    </location>
</feature>
<dbReference type="Proteomes" id="UP000015453">
    <property type="component" value="Unassembled WGS sequence"/>
</dbReference>
<gene>
    <name evidence="2" type="ORF">M569_12265</name>
</gene>
<name>S8C6X1_9LAMI</name>
<sequence length="57" mass="6770">MPDFKTMYTTTQEEKRRRARIERHQRTQQRAAKALGEKNQRDLQVQKVGSFIGDSFT</sequence>
<evidence type="ECO:0000256" key="1">
    <source>
        <dbReference type="SAM" id="MobiDB-lite"/>
    </source>
</evidence>
<proteinExistence type="predicted"/>
<evidence type="ECO:0000313" key="3">
    <source>
        <dbReference type="Proteomes" id="UP000015453"/>
    </source>
</evidence>